<comment type="caution">
    <text evidence="2">The sequence shown here is derived from an EMBL/GenBank/DDBJ whole genome shotgun (WGS) entry which is preliminary data.</text>
</comment>
<organism evidence="2 3">
    <name type="scientific">Rubellimicrobium roseum</name>
    <dbReference type="NCBI Taxonomy" id="687525"/>
    <lineage>
        <taxon>Bacteria</taxon>
        <taxon>Pseudomonadati</taxon>
        <taxon>Pseudomonadota</taxon>
        <taxon>Alphaproteobacteria</taxon>
        <taxon>Rhodobacterales</taxon>
        <taxon>Roseobacteraceae</taxon>
        <taxon>Rubellimicrobium</taxon>
    </lineage>
</organism>
<evidence type="ECO:0000256" key="1">
    <source>
        <dbReference type="SAM" id="MobiDB-lite"/>
    </source>
</evidence>
<evidence type="ECO:0000313" key="2">
    <source>
        <dbReference type="EMBL" id="TNC73733.1"/>
    </source>
</evidence>
<dbReference type="RefSeq" id="WP_139080416.1">
    <property type="nucleotide sequence ID" value="NZ_VDFV01000003.1"/>
</dbReference>
<dbReference type="OrthoDB" id="7875834at2"/>
<reference evidence="2 3" key="1">
    <citation type="submission" date="2019-06" db="EMBL/GenBank/DDBJ databases">
        <authorList>
            <person name="Jiang L."/>
        </authorList>
    </citation>
    <scope>NUCLEOTIDE SEQUENCE [LARGE SCALE GENOMIC DNA]</scope>
    <source>
        <strain evidence="2 3">YIM 48858</strain>
    </source>
</reference>
<dbReference type="AlphaFoldDB" id="A0A5C4NGE9"/>
<dbReference type="EMBL" id="VDFV01000003">
    <property type="protein sequence ID" value="TNC73733.1"/>
    <property type="molecule type" value="Genomic_DNA"/>
</dbReference>
<dbReference type="Proteomes" id="UP000305709">
    <property type="component" value="Unassembled WGS sequence"/>
</dbReference>
<gene>
    <name evidence="2" type="ORF">FHG71_04440</name>
</gene>
<evidence type="ECO:0000313" key="3">
    <source>
        <dbReference type="Proteomes" id="UP000305709"/>
    </source>
</evidence>
<protein>
    <submittedName>
        <fullName evidence="2">Uncharacterized protein</fullName>
    </submittedName>
</protein>
<keyword evidence="3" id="KW-1185">Reference proteome</keyword>
<proteinExistence type="predicted"/>
<sequence length="113" mass="11359">MIVRAVALVVAGGVALSACSRSSPLVSPAPQGAAQPQPVGAPVTAPPRDRLVAALESEGCLFSRETSGAVLLRANLTQAEAARILGELDAEGRLEAGGTEGAETIRLLSANCI</sequence>
<feature type="compositionally biased region" description="Low complexity" evidence="1">
    <location>
        <begin position="28"/>
        <end position="43"/>
    </location>
</feature>
<name>A0A5C4NGE9_9RHOB</name>
<accession>A0A5C4NGE9</accession>
<dbReference type="PROSITE" id="PS51257">
    <property type="entry name" value="PROKAR_LIPOPROTEIN"/>
    <property type="match status" value="1"/>
</dbReference>
<feature type="region of interest" description="Disordered" evidence="1">
    <location>
        <begin position="23"/>
        <end position="44"/>
    </location>
</feature>